<evidence type="ECO:0000259" key="1">
    <source>
        <dbReference type="PROSITE" id="PS50943"/>
    </source>
</evidence>
<accession>A0A2P2BNH7</accession>
<feature type="domain" description="HTH cro/C1-type" evidence="1">
    <location>
        <begin position="28"/>
        <end position="69"/>
    </location>
</feature>
<dbReference type="SUPFAM" id="SSF47413">
    <property type="entry name" value="lambda repressor-like DNA-binding domains"/>
    <property type="match status" value="1"/>
</dbReference>
<dbReference type="Pfam" id="PF01381">
    <property type="entry name" value="HTH_3"/>
    <property type="match status" value="1"/>
</dbReference>
<keyword evidence="3" id="KW-1185">Reference proteome</keyword>
<evidence type="ECO:0000313" key="2">
    <source>
        <dbReference type="EMBL" id="CEI71951.1"/>
    </source>
</evidence>
<proteinExistence type="predicted"/>
<dbReference type="AlphaFoldDB" id="A0A2P2BNH7"/>
<dbReference type="PROSITE" id="PS50943">
    <property type="entry name" value="HTH_CROC1"/>
    <property type="match status" value="1"/>
</dbReference>
<gene>
    <name evidence="2" type="ORF">FRIFI_0403</name>
</gene>
<dbReference type="Gene3D" id="1.10.260.40">
    <property type="entry name" value="lambda repressor-like DNA-binding domains"/>
    <property type="match status" value="1"/>
</dbReference>
<dbReference type="KEGG" id="rhom:FRIFI_0403"/>
<reference evidence="2 3" key="1">
    <citation type="submission" date="2014-09" db="EMBL/GenBank/DDBJ databases">
        <authorList>
            <person name="Hornung B.V."/>
        </authorList>
    </citation>
    <scope>NUCLEOTIDE SEQUENCE [LARGE SCALE GENOMIC DNA]</scope>
    <source>
        <strain evidence="2 3">FRIFI</strain>
    </source>
</reference>
<dbReference type="CDD" id="cd00093">
    <property type="entry name" value="HTH_XRE"/>
    <property type="match status" value="1"/>
</dbReference>
<dbReference type="Proteomes" id="UP000245695">
    <property type="component" value="Chromosome 1"/>
</dbReference>
<dbReference type="InterPro" id="IPR010982">
    <property type="entry name" value="Lambda_DNA-bd_dom_sf"/>
</dbReference>
<name>A0A2P2BNH7_9FIRM</name>
<dbReference type="GO" id="GO:0003677">
    <property type="term" value="F:DNA binding"/>
    <property type="evidence" value="ECO:0007669"/>
    <property type="project" value="InterPro"/>
</dbReference>
<dbReference type="EMBL" id="LN650648">
    <property type="protein sequence ID" value="CEI71951.1"/>
    <property type="molecule type" value="Genomic_DNA"/>
</dbReference>
<sequence>MVNRLKNIAFGQLLEKLLYLSNQKKSTLAKELGYDISYISKWINGRNLPTQKSISSICKITSEFIVKSLNSTSKQELKHYFEIEVEVKDDTVLAQYIERSLKESYMVTAQKSSSNIYKNTHSEDNYNSMMHINPRLRKQYLAKDAILHISKSSKLDLILSANLYRLNGNDKVSISEMKTALYSIQKDKEVKARVLTGFEGNQNDKVLNTLLIIDMITTYPNLDFEVYNCNVDNSNILAVIKDRIFHSAIFASNGQCLFTNMSKEKAIIDEVYYSLEEILKNQGKLLVEKETPLDLLKNKTYIQYIMGQDLKWVLGVMNEFFMPSDLFIEIAEDVFGNDKELLQELRQINAFLQNVTYQSNIKVLIYEAKLMKYISTGEITFFNKPVKLTLEQMERHIKNIEKIIKEHENIEIKLIENSSIEEFDSGLSPSMYLSKNLKLIKTHPMDGVNDYAIIKDNEFKKICDEVFDIVWSEKENMLVSEKEEILEKISKALVYTRIINGEIN</sequence>
<organism evidence="2 3">
    <name type="scientific">Romboutsia hominis</name>
    <dbReference type="NCBI Taxonomy" id="1507512"/>
    <lineage>
        <taxon>Bacteria</taxon>
        <taxon>Bacillati</taxon>
        <taxon>Bacillota</taxon>
        <taxon>Clostridia</taxon>
        <taxon>Peptostreptococcales</taxon>
        <taxon>Peptostreptococcaceae</taxon>
        <taxon>Romboutsia</taxon>
    </lineage>
</organism>
<dbReference type="InterPro" id="IPR001387">
    <property type="entry name" value="Cro/C1-type_HTH"/>
</dbReference>
<evidence type="ECO:0000313" key="3">
    <source>
        <dbReference type="Proteomes" id="UP000245695"/>
    </source>
</evidence>
<protein>
    <submittedName>
        <fullName evidence="2">Helix-turn-helix</fullName>
    </submittedName>
</protein>